<dbReference type="PROSITE" id="PS00108">
    <property type="entry name" value="PROTEIN_KINASE_ST"/>
    <property type="match status" value="1"/>
</dbReference>
<reference evidence="6 7" key="1">
    <citation type="submission" date="2016-06" db="EMBL/GenBank/DDBJ databases">
        <title>Comparative genomics of the ectomycorrhizal sister species Rhizopogon vinicolor and Rhizopogon vesiculosus (Basidiomycota: Boletales) reveals a divergence of the mating type B locus.</title>
        <authorList>
            <consortium name="DOE Joint Genome Institute"/>
            <person name="Mujic A.B."/>
            <person name="Kuo A."/>
            <person name="Tritt A."/>
            <person name="Lipzen A."/>
            <person name="Chen C."/>
            <person name="Johnson J."/>
            <person name="Sharma A."/>
            <person name="Barry K."/>
            <person name="Grigoriev I.V."/>
            <person name="Spatafora J.W."/>
        </authorList>
    </citation>
    <scope>NUCLEOTIDE SEQUENCE [LARGE SCALE GENOMIC DNA]</scope>
    <source>
        <strain evidence="6 7">AM-OR11-026</strain>
    </source>
</reference>
<proteinExistence type="predicted"/>
<dbReference type="PROSITE" id="PS50011">
    <property type="entry name" value="PROTEIN_KINASE_DOM"/>
    <property type="match status" value="1"/>
</dbReference>
<dbReference type="PANTHER" id="PTHR24348:SF68">
    <property type="entry name" value="SERINE_THREONINE-PROTEIN KINASE ATG1C"/>
    <property type="match status" value="1"/>
</dbReference>
<evidence type="ECO:0000313" key="7">
    <source>
        <dbReference type="Proteomes" id="UP000092154"/>
    </source>
</evidence>
<protein>
    <submittedName>
        <fullName evidence="6">Kinase-like protein</fullName>
    </submittedName>
</protein>
<dbReference type="InterPro" id="IPR000719">
    <property type="entry name" value="Prot_kinase_dom"/>
</dbReference>
<dbReference type="InterPro" id="IPR045269">
    <property type="entry name" value="Atg1-like"/>
</dbReference>
<dbReference type="GO" id="GO:0005524">
    <property type="term" value="F:ATP binding"/>
    <property type="evidence" value="ECO:0007669"/>
    <property type="project" value="UniProtKB-UniRule"/>
</dbReference>
<dbReference type="GO" id="GO:0005737">
    <property type="term" value="C:cytoplasm"/>
    <property type="evidence" value="ECO:0007669"/>
    <property type="project" value="TreeGrafter"/>
</dbReference>
<evidence type="ECO:0000259" key="5">
    <source>
        <dbReference type="PROSITE" id="PS50011"/>
    </source>
</evidence>
<evidence type="ECO:0000313" key="6">
    <source>
        <dbReference type="EMBL" id="OAX42428.1"/>
    </source>
</evidence>
<evidence type="ECO:0000256" key="2">
    <source>
        <dbReference type="ARBA" id="ARBA00022840"/>
    </source>
</evidence>
<organism evidence="6 7">
    <name type="scientific">Rhizopogon vinicolor AM-OR11-026</name>
    <dbReference type="NCBI Taxonomy" id="1314800"/>
    <lineage>
        <taxon>Eukaryota</taxon>
        <taxon>Fungi</taxon>
        <taxon>Dikarya</taxon>
        <taxon>Basidiomycota</taxon>
        <taxon>Agaricomycotina</taxon>
        <taxon>Agaricomycetes</taxon>
        <taxon>Agaricomycetidae</taxon>
        <taxon>Boletales</taxon>
        <taxon>Suillineae</taxon>
        <taxon>Rhizopogonaceae</taxon>
        <taxon>Rhizopogon</taxon>
    </lineage>
</organism>
<name>A0A1B7NC96_9AGAM</name>
<feature type="region of interest" description="Disordered" evidence="4">
    <location>
        <begin position="584"/>
        <end position="603"/>
    </location>
</feature>
<feature type="binding site" evidence="3">
    <location>
        <position position="57"/>
    </location>
    <ligand>
        <name>ATP</name>
        <dbReference type="ChEBI" id="CHEBI:30616"/>
    </ligand>
</feature>
<dbReference type="GO" id="GO:0010506">
    <property type="term" value="P:regulation of autophagy"/>
    <property type="evidence" value="ECO:0007669"/>
    <property type="project" value="InterPro"/>
</dbReference>
<dbReference type="InterPro" id="IPR008271">
    <property type="entry name" value="Ser/Thr_kinase_AS"/>
</dbReference>
<dbReference type="Gene3D" id="1.10.510.10">
    <property type="entry name" value="Transferase(Phosphotransferase) domain 1"/>
    <property type="match status" value="1"/>
</dbReference>
<dbReference type="STRING" id="1314800.A0A1B7NC96"/>
<feature type="compositionally biased region" description="Polar residues" evidence="4">
    <location>
        <begin position="636"/>
        <end position="653"/>
    </location>
</feature>
<keyword evidence="7" id="KW-1185">Reference proteome</keyword>
<evidence type="ECO:0000256" key="3">
    <source>
        <dbReference type="PROSITE-ProRule" id="PRU10141"/>
    </source>
</evidence>
<dbReference type="OrthoDB" id="541276at2759"/>
<gene>
    <name evidence="6" type="ORF">K503DRAFT_779921</name>
</gene>
<accession>A0A1B7NC96</accession>
<dbReference type="PROSITE" id="PS00107">
    <property type="entry name" value="PROTEIN_KINASE_ATP"/>
    <property type="match status" value="1"/>
</dbReference>
<dbReference type="SUPFAM" id="SSF56112">
    <property type="entry name" value="Protein kinase-like (PK-like)"/>
    <property type="match status" value="1"/>
</dbReference>
<dbReference type="InParanoid" id="A0A1B7NC96"/>
<dbReference type="PANTHER" id="PTHR24348">
    <property type="entry name" value="SERINE/THREONINE-PROTEIN KINASE UNC-51-RELATED"/>
    <property type="match status" value="1"/>
</dbReference>
<keyword evidence="2 3" id="KW-0067">ATP-binding</keyword>
<evidence type="ECO:0000256" key="4">
    <source>
        <dbReference type="SAM" id="MobiDB-lite"/>
    </source>
</evidence>
<keyword evidence="6" id="KW-0808">Transferase</keyword>
<sequence>MPSKQSSSANTPPPPALGTVIDSDTLELVEVLGVGGYGVVYRAVDTRDPLLSSYAVKCLISSHIHHSARQRQLHIREIALHRLASAHPNVVTLHRVVEEGNYTYIIMDYASDGDLFSQILHNCRYLGHDHLIKHIFLQLLDAVEYCHSLGIYHRDLKPENVLCFDGGMRVAITDFGLATTDRFSEEFRTGSVYHMSPECQGGDFAPTGSYSPLFNDIWSLAIILLNLATGRNPWKSASSSDPTFQAYLQDPPNFLPTVLPISPEVNEILCRMLEVDWRHRLTLAEVRMAIQDVEHFYAEGVIFEGSMARCAWEVDVDLESDSDSSNHEEPVDTQDELKSFWSKDSDAEMDFTKLSVQNPAWEQYSSCNATWAVESSIRSPSPSLIEPLKIYESPRTPPSTYSPQSPDSSSLPSVPVTPDGVMVMCSRPTPTPAKGLKINTGCGRRIFYTGSSETRSTFSSMHTAVESSTPFSSCFFLPTPASVSKLSLPWTNSGMPSSVDLGAYSTPESQRMDSAWDYTDTNYSSSSYPSTSPSSVVGLDLDLSPKCHVAEDTTLATWRREQVTPAMSNLVPAVVMNAFRPVDSPLPTPPPSAPIPIPRSTTSEEKRWSSSLWRFSFPRSSSPPHQPEEQPRSRRGSFTDSFPFSTLFSSSATWGRRSPSPTTPEPSPPAVTTKHEQCRQQASRPRQKRHWFSPGKLFATAGGS</sequence>
<dbReference type="InterPro" id="IPR011009">
    <property type="entry name" value="Kinase-like_dom_sf"/>
</dbReference>
<dbReference type="AlphaFoldDB" id="A0A1B7NC96"/>
<feature type="region of interest" description="Disordered" evidence="4">
    <location>
        <begin position="392"/>
        <end position="415"/>
    </location>
</feature>
<keyword evidence="1 3" id="KW-0547">Nucleotide-binding</keyword>
<feature type="domain" description="Protein kinase" evidence="5">
    <location>
        <begin position="26"/>
        <end position="298"/>
    </location>
</feature>
<dbReference type="EMBL" id="KV448157">
    <property type="protein sequence ID" value="OAX42428.1"/>
    <property type="molecule type" value="Genomic_DNA"/>
</dbReference>
<feature type="compositionally biased region" description="Pro residues" evidence="4">
    <location>
        <begin position="584"/>
        <end position="597"/>
    </location>
</feature>
<evidence type="ECO:0000256" key="1">
    <source>
        <dbReference type="ARBA" id="ARBA00022741"/>
    </source>
</evidence>
<feature type="compositionally biased region" description="Low complexity" evidence="4">
    <location>
        <begin position="398"/>
        <end position="415"/>
    </location>
</feature>
<dbReference type="Proteomes" id="UP000092154">
    <property type="component" value="Unassembled WGS sequence"/>
</dbReference>
<feature type="region of interest" description="Disordered" evidence="4">
    <location>
        <begin position="618"/>
        <end position="704"/>
    </location>
</feature>
<keyword evidence="6" id="KW-0418">Kinase</keyword>
<dbReference type="SMART" id="SM00220">
    <property type="entry name" value="S_TKc"/>
    <property type="match status" value="1"/>
</dbReference>
<dbReference type="InterPro" id="IPR017441">
    <property type="entry name" value="Protein_kinase_ATP_BS"/>
</dbReference>
<dbReference type="GO" id="GO:0004674">
    <property type="term" value="F:protein serine/threonine kinase activity"/>
    <property type="evidence" value="ECO:0007669"/>
    <property type="project" value="InterPro"/>
</dbReference>
<dbReference type="Pfam" id="PF00069">
    <property type="entry name" value="Pkinase"/>
    <property type="match status" value="1"/>
</dbReference>